<dbReference type="AlphaFoldDB" id="A0ABD3X1V0"/>
<accession>A0ABD3X1V0</accession>
<organism evidence="1 2">
    <name type="scientific">Sinanodonta woodiana</name>
    <name type="common">Chinese pond mussel</name>
    <name type="synonym">Anodonta woodiana</name>
    <dbReference type="NCBI Taxonomy" id="1069815"/>
    <lineage>
        <taxon>Eukaryota</taxon>
        <taxon>Metazoa</taxon>
        <taxon>Spiralia</taxon>
        <taxon>Lophotrochozoa</taxon>
        <taxon>Mollusca</taxon>
        <taxon>Bivalvia</taxon>
        <taxon>Autobranchia</taxon>
        <taxon>Heteroconchia</taxon>
        <taxon>Palaeoheterodonta</taxon>
        <taxon>Unionida</taxon>
        <taxon>Unionoidea</taxon>
        <taxon>Unionidae</taxon>
        <taxon>Unioninae</taxon>
        <taxon>Sinanodonta</taxon>
    </lineage>
</organism>
<dbReference type="Proteomes" id="UP001634394">
    <property type="component" value="Unassembled WGS sequence"/>
</dbReference>
<reference evidence="1 2" key="1">
    <citation type="submission" date="2024-11" db="EMBL/GenBank/DDBJ databases">
        <title>Chromosome-level genome assembly of the freshwater bivalve Anodonta woodiana.</title>
        <authorList>
            <person name="Chen X."/>
        </authorList>
    </citation>
    <scope>NUCLEOTIDE SEQUENCE [LARGE SCALE GENOMIC DNA]</scope>
    <source>
        <strain evidence="1">MN2024</strain>
        <tissue evidence="1">Gills</tissue>
    </source>
</reference>
<name>A0ABD3X1V0_SINWO</name>
<proteinExistence type="predicted"/>
<keyword evidence="2" id="KW-1185">Reference proteome</keyword>
<dbReference type="EMBL" id="JBJQND010000004">
    <property type="protein sequence ID" value="KAL3880017.1"/>
    <property type="molecule type" value="Genomic_DNA"/>
</dbReference>
<evidence type="ECO:0000313" key="1">
    <source>
        <dbReference type="EMBL" id="KAL3880017.1"/>
    </source>
</evidence>
<protein>
    <submittedName>
        <fullName evidence="1">Uncharacterized protein</fullName>
    </submittedName>
</protein>
<sequence>MAEKEDGLSAYANGLPNEARSRYMQKLDSIKDYKGLLDLYNLKCGWMSDPSIWPDMTFGNISCYLHDASVLDITINCLTADIVAI</sequence>
<comment type="caution">
    <text evidence="1">The sequence shown here is derived from an EMBL/GenBank/DDBJ whole genome shotgun (WGS) entry which is preliminary data.</text>
</comment>
<gene>
    <name evidence="1" type="ORF">ACJMK2_032289</name>
</gene>
<evidence type="ECO:0000313" key="2">
    <source>
        <dbReference type="Proteomes" id="UP001634394"/>
    </source>
</evidence>